<organism evidence="2 3">
    <name type="scientific">Glarea lozoyensis (strain ATCC 20868 / MF5171)</name>
    <dbReference type="NCBI Taxonomy" id="1116229"/>
    <lineage>
        <taxon>Eukaryota</taxon>
        <taxon>Fungi</taxon>
        <taxon>Dikarya</taxon>
        <taxon>Ascomycota</taxon>
        <taxon>Pezizomycotina</taxon>
        <taxon>Leotiomycetes</taxon>
        <taxon>Helotiales</taxon>
        <taxon>Helotiaceae</taxon>
        <taxon>Glarea</taxon>
    </lineage>
</organism>
<dbReference type="InterPro" id="IPR011992">
    <property type="entry name" value="EF-hand-dom_pair"/>
</dbReference>
<dbReference type="KEGG" id="glz:GLAREA_10323"/>
<dbReference type="Proteomes" id="UP000016922">
    <property type="component" value="Unassembled WGS sequence"/>
</dbReference>
<dbReference type="STRING" id="1116229.S3DC04"/>
<evidence type="ECO:0000313" key="3">
    <source>
        <dbReference type="Proteomes" id="UP000016922"/>
    </source>
</evidence>
<dbReference type="OrthoDB" id="26525at2759"/>
<keyword evidence="3" id="KW-1185">Reference proteome</keyword>
<gene>
    <name evidence="2" type="ORF">GLAREA_10323</name>
</gene>
<protein>
    <submittedName>
        <fullName evidence="2">EF-hand</fullName>
    </submittedName>
</protein>
<reference evidence="2 3" key="1">
    <citation type="journal article" date="2013" name="BMC Genomics">
        <title>Genomics-driven discovery of the pneumocandin biosynthetic gene cluster in the fungus Glarea lozoyensis.</title>
        <authorList>
            <person name="Chen L."/>
            <person name="Yue Q."/>
            <person name="Zhang X."/>
            <person name="Xiang M."/>
            <person name="Wang C."/>
            <person name="Li S."/>
            <person name="Che Y."/>
            <person name="Ortiz-Lopez F.J."/>
            <person name="Bills G.F."/>
            <person name="Liu X."/>
            <person name="An Z."/>
        </authorList>
    </citation>
    <scope>NUCLEOTIDE SEQUENCE [LARGE SCALE GENOMIC DNA]</scope>
    <source>
        <strain evidence="3">ATCC 20868 / MF5171</strain>
    </source>
</reference>
<dbReference type="Gene3D" id="1.10.238.10">
    <property type="entry name" value="EF-hand"/>
    <property type="match status" value="1"/>
</dbReference>
<sequence length="213" mass="24146">MRSSFYWEWYRFTIDIAFEPMPIPPKRRLKDTTSTTQPPKPRQSKLAKEHKLTPLEEQEIRSAFADFSTPKKGTKEGVLPITKVRDAMITLAIPPTPHELTEYLSILAPSGEDYAEFSSFVAICALKFHSRTRNSDTHAAEVAEAFGLFMAKFEGEEKITLEVLRGVARDIRVEVEEDVLRDMILEANGGRGVGEGVGMREFEEVGRRAGIWR</sequence>
<evidence type="ECO:0000256" key="1">
    <source>
        <dbReference type="SAM" id="MobiDB-lite"/>
    </source>
</evidence>
<dbReference type="HOGENOM" id="CLU_061288_5_1_1"/>
<dbReference type="AlphaFoldDB" id="S3DC04"/>
<dbReference type="eggNOG" id="KOG0028">
    <property type="taxonomic scope" value="Eukaryota"/>
</dbReference>
<name>S3DC04_GLAL2</name>
<dbReference type="OMA" id="DIAFEPM"/>
<dbReference type="RefSeq" id="XP_008078564.1">
    <property type="nucleotide sequence ID" value="XM_008080373.1"/>
</dbReference>
<proteinExistence type="predicted"/>
<evidence type="ECO:0000313" key="2">
    <source>
        <dbReference type="EMBL" id="EPE34629.1"/>
    </source>
</evidence>
<accession>S3DC04</accession>
<dbReference type="GeneID" id="19469370"/>
<feature type="region of interest" description="Disordered" evidence="1">
    <location>
        <begin position="25"/>
        <end position="49"/>
    </location>
</feature>
<dbReference type="EMBL" id="KE145356">
    <property type="protein sequence ID" value="EPE34629.1"/>
    <property type="molecule type" value="Genomic_DNA"/>
</dbReference>
<dbReference type="SUPFAM" id="SSF47473">
    <property type="entry name" value="EF-hand"/>
    <property type="match status" value="1"/>
</dbReference>